<dbReference type="Proteomes" id="UP001213000">
    <property type="component" value="Unassembled WGS sequence"/>
</dbReference>
<reference evidence="1" key="1">
    <citation type="submission" date="2022-07" db="EMBL/GenBank/DDBJ databases">
        <title>Genome Sequence of Leucocoprinus birnbaumii.</title>
        <authorList>
            <person name="Buettner E."/>
        </authorList>
    </citation>
    <scope>NUCLEOTIDE SEQUENCE</scope>
    <source>
        <strain evidence="1">VT141</strain>
    </source>
</reference>
<keyword evidence="2" id="KW-1185">Reference proteome</keyword>
<organism evidence="1 2">
    <name type="scientific">Leucocoprinus birnbaumii</name>
    <dbReference type="NCBI Taxonomy" id="56174"/>
    <lineage>
        <taxon>Eukaryota</taxon>
        <taxon>Fungi</taxon>
        <taxon>Dikarya</taxon>
        <taxon>Basidiomycota</taxon>
        <taxon>Agaricomycotina</taxon>
        <taxon>Agaricomycetes</taxon>
        <taxon>Agaricomycetidae</taxon>
        <taxon>Agaricales</taxon>
        <taxon>Agaricineae</taxon>
        <taxon>Agaricaceae</taxon>
        <taxon>Leucocoprinus</taxon>
    </lineage>
</organism>
<protein>
    <recommendedName>
        <fullName evidence="3">F-box domain-containing protein</fullName>
    </recommendedName>
</protein>
<name>A0AAD5VG42_9AGAR</name>
<evidence type="ECO:0000313" key="1">
    <source>
        <dbReference type="EMBL" id="KAJ3557927.1"/>
    </source>
</evidence>
<dbReference type="EMBL" id="JANIEX010001437">
    <property type="protein sequence ID" value="KAJ3557927.1"/>
    <property type="molecule type" value="Genomic_DNA"/>
</dbReference>
<dbReference type="AlphaFoldDB" id="A0AAD5VG42"/>
<dbReference type="InterPro" id="IPR032675">
    <property type="entry name" value="LRR_dom_sf"/>
</dbReference>
<evidence type="ECO:0000313" key="2">
    <source>
        <dbReference type="Proteomes" id="UP001213000"/>
    </source>
</evidence>
<evidence type="ECO:0008006" key="3">
    <source>
        <dbReference type="Google" id="ProtNLM"/>
    </source>
</evidence>
<gene>
    <name evidence="1" type="ORF">NP233_g11618</name>
</gene>
<accession>A0AAD5VG42</accession>
<comment type="caution">
    <text evidence="1">The sequence shown here is derived from an EMBL/GenBank/DDBJ whole genome shotgun (WGS) entry which is preliminary data.</text>
</comment>
<dbReference type="SUPFAM" id="SSF52047">
    <property type="entry name" value="RNI-like"/>
    <property type="match status" value="1"/>
</dbReference>
<dbReference type="Gene3D" id="3.80.10.10">
    <property type="entry name" value="Ribonuclease Inhibitor"/>
    <property type="match status" value="1"/>
</dbReference>
<proteinExistence type="predicted"/>
<sequence>MSLPNAGSIAPQAPTLPLEIVEEIATHASGKDTFKAASTVSRAWLSAFRPKLFAHIVLGKRFVAATASPIFADDKRLLPFITSVKVQGILTALVNEKLLVALNMLPKLESLELSGVGFGWDQTTPQSTELLVQLLQKESLQMLSVEFAADHYSGFPLALIPFCRRVRTLNLEDTRLLLPLFSETHSLFSSLTRNLENLECSEPSPVALRTLKLSGTGLISRFAHFHSQYQGWLSPNSLERLELDYADSRTGTPSRAVGELLRAFGTSVKMLSITVYRPEDLRGGPPLNTVDLEKLHQVHTLELTLSSEADDDFAIFVHTWACHVLETLSAKDSITKIAITCQIINYPTAILDYFTPSLDPVYSALDLVLGSQAGFESLKECTIVFKPCGRVAVRMISTEVQANQGHTDEEPLEDKFPCIQERKINFYAAFIPGNL</sequence>